<evidence type="ECO:0000313" key="3">
    <source>
        <dbReference type="Proteomes" id="UP001165652"/>
    </source>
</evidence>
<evidence type="ECO:0000313" key="2">
    <source>
        <dbReference type="EMBL" id="MDC7784814.1"/>
    </source>
</evidence>
<dbReference type="EMBL" id="JAQQLI010000003">
    <property type="protein sequence ID" value="MDC7784814.1"/>
    <property type="molecule type" value="Genomic_DNA"/>
</dbReference>
<protein>
    <submittedName>
        <fullName evidence="2">Uncharacterized protein</fullName>
    </submittedName>
</protein>
<proteinExistence type="predicted"/>
<dbReference type="Proteomes" id="UP001165652">
    <property type="component" value="Unassembled WGS sequence"/>
</dbReference>
<keyword evidence="3" id="KW-1185">Reference proteome</keyword>
<organism evidence="2 3">
    <name type="scientific">Rhodoplanes tepidamans</name>
    <name type="common">Rhodoplanes cryptolactis</name>
    <dbReference type="NCBI Taxonomy" id="200616"/>
    <lineage>
        <taxon>Bacteria</taxon>
        <taxon>Pseudomonadati</taxon>
        <taxon>Pseudomonadota</taxon>
        <taxon>Alphaproteobacteria</taxon>
        <taxon>Hyphomicrobiales</taxon>
        <taxon>Nitrobacteraceae</taxon>
        <taxon>Rhodoplanes</taxon>
    </lineage>
</organism>
<comment type="caution">
    <text evidence="2">The sequence shown here is derived from an EMBL/GenBank/DDBJ whole genome shotgun (WGS) entry which is preliminary data.</text>
</comment>
<gene>
    <name evidence="2" type="ORF">PQJ73_03880</name>
</gene>
<accession>A0ABT5J5B1</accession>
<evidence type="ECO:0000256" key="1">
    <source>
        <dbReference type="SAM" id="MobiDB-lite"/>
    </source>
</evidence>
<reference evidence="2" key="2">
    <citation type="submission" date="2023-02" db="EMBL/GenBank/DDBJ databases">
        <authorList>
            <person name="Rayyan A."/>
            <person name="Meyer T."/>
            <person name="Kyndt J.A."/>
        </authorList>
    </citation>
    <scope>NUCLEOTIDE SEQUENCE</scope>
    <source>
        <strain evidence="2">DSM 9987</strain>
    </source>
</reference>
<dbReference type="RefSeq" id="WP_272775660.1">
    <property type="nucleotide sequence ID" value="NZ_JAQQLI010000003.1"/>
</dbReference>
<name>A0ABT5J5B1_RHOTP</name>
<feature type="region of interest" description="Disordered" evidence="1">
    <location>
        <begin position="1"/>
        <end position="21"/>
    </location>
</feature>
<sequence>MTVISLQSRRASRGVASPLAEEPEVRERVTKSVTRNVTLVATSLLKLSGRTAFITFLTNVIVTCSALLVKEGGHEARDAAIGIAIDHTD</sequence>
<reference evidence="2" key="1">
    <citation type="journal article" date="2023" name="Microbiol Resour">
        <title>Genome Sequences of Rhodoplanes serenus and Two Thermotolerant Strains, Rhodoplanes tepidamans and 'Rhodoplanes cryptolactis,' Further Refine the Genus.</title>
        <authorList>
            <person name="Rayyan A.A."/>
            <person name="Kyndt J.A."/>
        </authorList>
    </citation>
    <scope>NUCLEOTIDE SEQUENCE</scope>
    <source>
        <strain evidence="2">DSM 9987</strain>
    </source>
</reference>